<dbReference type="EMBL" id="KE356560">
    <property type="protein sequence ID" value="ERG90776.1"/>
    <property type="molecule type" value="Genomic_DNA"/>
</dbReference>
<feature type="transmembrane region" description="Helical" evidence="6">
    <location>
        <begin position="163"/>
        <end position="181"/>
    </location>
</feature>
<feature type="transmembrane region" description="Helical" evidence="6">
    <location>
        <begin position="278"/>
        <end position="303"/>
    </location>
</feature>
<protein>
    <submittedName>
        <fullName evidence="7">Uncharacterized protein conserved in archaea</fullName>
    </submittedName>
</protein>
<dbReference type="GO" id="GO:0042500">
    <property type="term" value="F:aspartic endopeptidase activity, intramembrane cleaving"/>
    <property type="evidence" value="ECO:0007669"/>
    <property type="project" value="InterPro"/>
</dbReference>
<feature type="transmembrane region" description="Helical" evidence="6">
    <location>
        <begin position="7"/>
        <end position="27"/>
    </location>
</feature>
<dbReference type="STRING" id="1238424.J07HQW1_00804"/>
<feature type="transmembrane region" description="Helical" evidence="6">
    <location>
        <begin position="72"/>
        <end position="89"/>
    </location>
</feature>
<evidence type="ECO:0000313" key="7">
    <source>
        <dbReference type="EMBL" id="ERG90776.1"/>
    </source>
</evidence>
<evidence type="ECO:0000256" key="5">
    <source>
        <dbReference type="SAM" id="MobiDB-lite"/>
    </source>
</evidence>
<feature type="compositionally biased region" description="Basic and acidic residues" evidence="5">
    <location>
        <begin position="210"/>
        <end position="225"/>
    </location>
</feature>
<dbReference type="SMART" id="SM00730">
    <property type="entry name" value="PSN"/>
    <property type="match status" value="1"/>
</dbReference>
<feature type="transmembrane region" description="Helical" evidence="6">
    <location>
        <begin position="244"/>
        <end position="266"/>
    </location>
</feature>
<dbReference type="GO" id="GO:0012505">
    <property type="term" value="C:endomembrane system"/>
    <property type="evidence" value="ECO:0007669"/>
    <property type="project" value="UniProtKB-SubCell"/>
</dbReference>
<evidence type="ECO:0000256" key="3">
    <source>
        <dbReference type="ARBA" id="ARBA00022989"/>
    </source>
</evidence>
<keyword evidence="2 6" id="KW-0812">Transmembrane</keyword>
<comment type="subcellular location">
    <subcellularLocation>
        <location evidence="1">Endomembrane system</location>
        <topology evidence="1">Multi-pass membrane protein</topology>
    </subcellularLocation>
</comment>
<feature type="transmembrane region" description="Helical" evidence="6">
    <location>
        <begin position="95"/>
        <end position="112"/>
    </location>
</feature>
<dbReference type="AlphaFoldDB" id="U1PFA9"/>
<reference evidence="7 8" key="1">
    <citation type="journal article" date="2013" name="PLoS ONE">
        <title>Assembly-driven community genomics of a hypersaline microbial ecosystem.</title>
        <authorList>
            <person name="Podell S."/>
            <person name="Ugalde J.A."/>
            <person name="Narasingarao P."/>
            <person name="Banfield J.F."/>
            <person name="Heidelberg K.B."/>
            <person name="Allen E.E."/>
        </authorList>
    </citation>
    <scope>NUCLEOTIDE SEQUENCE [LARGE SCALE GENOMIC DNA]</scope>
    <source>
        <strain evidence="8">J07HQW1</strain>
    </source>
</reference>
<evidence type="ECO:0000256" key="6">
    <source>
        <dbReference type="SAM" id="Phobius"/>
    </source>
</evidence>
<evidence type="ECO:0000256" key="2">
    <source>
        <dbReference type="ARBA" id="ARBA00022692"/>
    </source>
</evidence>
<evidence type="ECO:0000313" key="8">
    <source>
        <dbReference type="Proteomes" id="UP000030649"/>
    </source>
</evidence>
<feature type="region of interest" description="Disordered" evidence="5">
    <location>
        <begin position="191"/>
        <end position="237"/>
    </location>
</feature>
<dbReference type="HOGENOM" id="CLU_053464_0_0_2"/>
<dbReference type="Proteomes" id="UP000030649">
    <property type="component" value="Unassembled WGS sequence"/>
</dbReference>
<dbReference type="NCBIfam" id="NF041679">
    <property type="entry name" value="IMP_arch_presen"/>
    <property type="match status" value="1"/>
</dbReference>
<sequence length="341" mass="35986">MHRRVAFGVGFTAVLFFFVQLGALALVPTFYEQGYQTVEDPTNPTNSLVYIGAILVATAVMLAAFKYELQWLVKAFVTLAAGSLAWYVFSVFFSPLLAVIPAVGLAVLLIVYPEWYVIDAAGVLMGAGAAGLFGISFGLLPALVLLSILAIYDAISVYGTEHMLDLAAGVMDLNLPVVLVVPTTLSYSLREDTPPVTTDDTTTDGSSSDTETREHTADESAERGVDTTNSADETSTEEQHVRDAFFIGLGDAVMPTVLVASAAFFLPTELTPSLGISGIPALTLPALTAMIGTFIGLFILMWLVTKDRAHAGLPLLNGGAIGGYLIGALLSGVPFIRALGL</sequence>
<proteinExistence type="predicted"/>
<organism evidence="7 8">
    <name type="scientific">Haloquadratum walsbyi J07HQW1</name>
    <dbReference type="NCBI Taxonomy" id="1238424"/>
    <lineage>
        <taxon>Archaea</taxon>
        <taxon>Methanobacteriati</taxon>
        <taxon>Methanobacteriota</taxon>
        <taxon>Stenosarchaea group</taxon>
        <taxon>Halobacteria</taxon>
        <taxon>Halobacteriales</taxon>
        <taxon>Haloferacaceae</taxon>
        <taxon>Haloquadratum</taxon>
    </lineage>
</organism>
<feature type="transmembrane region" description="Helical" evidence="6">
    <location>
        <begin position="315"/>
        <end position="336"/>
    </location>
</feature>
<keyword evidence="3 6" id="KW-1133">Transmembrane helix</keyword>
<feature type="transmembrane region" description="Helical" evidence="6">
    <location>
        <begin position="124"/>
        <end position="151"/>
    </location>
</feature>
<name>U1PFA9_9EURY</name>
<dbReference type="Pfam" id="PF06550">
    <property type="entry name" value="SPP"/>
    <property type="match status" value="1"/>
</dbReference>
<evidence type="ECO:0000256" key="1">
    <source>
        <dbReference type="ARBA" id="ARBA00004127"/>
    </source>
</evidence>
<accession>U1PFA9</accession>
<dbReference type="InterPro" id="IPR006639">
    <property type="entry name" value="Preselin/SPP"/>
</dbReference>
<dbReference type="InterPro" id="IPR010545">
    <property type="entry name" value="SPP"/>
</dbReference>
<feature type="transmembrane region" description="Helical" evidence="6">
    <location>
        <begin position="47"/>
        <end position="65"/>
    </location>
</feature>
<evidence type="ECO:0000256" key="4">
    <source>
        <dbReference type="ARBA" id="ARBA00023136"/>
    </source>
</evidence>
<feature type="compositionally biased region" description="Low complexity" evidence="5">
    <location>
        <begin position="194"/>
        <end position="209"/>
    </location>
</feature>
<dbReference type="GO" id="GO:0016020">
    <property type="term" value="C:membrane"/>
    <property type="evidence" value="ECO:0007669"/>
    <property type="project" value="InterPro"/>
</dbReference>
<gene>
    <name evidence="7" type="ORF">J07HQW1_00804</name>
</gene>
<keyword evidence="4 6" id="KW-0472">Membrane</keyword>